<proteinExistence type="inferred from homology"/>
<evidence type="ECO:0000256" key="3">
    <source>
        <dbReference type="ARBA" id="ARBA00022801"/>
    </source>
</evidence>
<name>A0A518AWS9_9BACT</name>
<dbReference type="GO" id="GO:0004725">
    <property type="term" value="F:protein tyrosine phosphatase activity"/>
    <property type="evidence" value="ECO:0007669"/>
    <property type="project" value="UniProtKB-EC"/>
</dbReference>
<dbReference type="PANTHER" id="PTHR39181">
    <property type="entry name" value="TYROSINE-PROTEIN PHOSPHATASE YWQE"/>
    <property type="match status" value="1"/>
</dbReference>
<dbReference type="SUPFAM" id="SSF89550">
    <property type="entry name" value="PHP domain-like"/>
    <property type="match status" value="1"/>
</dbReference>
<organism evidence="5 6">
    <name type="scientific">Kolteria novifilia</name>
    <dbReference type="NCBI Taxonomy" id="2527975"/>
    <lineage>
        <taxon>Bacteria</taxon>
        <taxon>Pseudomonadati</taxon>
        <taxon>Planctomycetota</taxon>
        <taxon>Planctomycetia</taxon>
        <taxon>Kolteriales</taxon>
        <taxon>Kolteriaceae</taxon>
        <taxon>Kolteria</taxon>
    </lineage>
</organism>
<dbReference type="GO" id="GO:0030145">
    <property type="term" value="F:manganese ion binding"/>
    <property type="evidence" value="ECO:0007669"/>
    <property type="project" value="InterPro"/>
</dbReference>
<dbReference type="InterPro" id="IPR016195">
    <property type="entry name" value="Pol/histidinol_Pase-like"/>
</dbReference>
<reference evidence="5 6" key="1">
    <citation type="submission" date="2019-02" db="EMBL/GenBank/DDBJ databases">
        <title>Deep-cultivation of Planctomycetes and their phenomic and genomic characterization uncovers novel biology.</title>
        <authorList>
            <person name="Wiegand S."/>
            <person name="Jogler M."/>
            <person name="Boedeker C."/>
            <person name="Pinto D."/>
            <person name="Vollmers J."/>
            <person name="Rivas-Marin E."/>
            <person name="Kohn T."/>
            <person name="Peeters S.H."/>
            <person name="Heuer A."/>
            <person name="Rast P."/>
            <person name="Oberbeckmann S."/>
            <person name="Bunk B."/>
            <person name="Jeske O."/>
            <person name="Meyerdierks A."/>
            <person name="Storesund J.E."/>
            <person name="Kallscheuer N."/>
            <person name="Luecker S."/>
            <person name="Lage O.M."/>
            <person name="Pohl T."/>
            <person name="Merkel B.J."/>
            <person name="Hornburger P."/>
            <person name="Mueller R.-W."/>
            <person name="Bruemmer F."/>
            <person name="Labrenz M."/>
            <person name="Spormann A.M."/>
            <person name="Op den Camp H."/>
            <person name="Overmann J."/>
            <person name="Amann R."/>
            <person name="Jetten M.S.M."/>
            <person name="Mascher T."/>
            <person name="Medema M.H."/>
            <person name="Devos D.P."/>
            <person name="Kaster A.-K."/>
            <person name="Ovreas L."/>
            <person name="Rohde M."/>
            <person name="Galperin M.Y."/>
            <person name="Jogler C."/>
        </authorList>
    </citation>
    <scope>NUCLEOTIDE SEQUENCE [LARGE SCALE GENOMIC DNA]</scope>
    <source>
        <strain evidence="5 6">Pan216</strain>
    </source>
</reference>
<comment type="similarity">
    <text evidence="1">Belongs to the metallo-dependent hydrolases superfamily. CpsB/CapC family.</text>
</comment>
<dbReference type="InterPro" id="IPR016667">
    <property type="entry name" value="Caps_polysacc_synth_CpsB/CapC"/>
</dbReference>
<dbReference type="KEGG" id="knv:Pan216_00220"/>
<dbReference type="AlphaFoldDB" id="A0A518AWS9"/>
<evidence type="ECO:0000256" key="4">
    <source>
        <dbReference type="ARBA" id="ARBA00051722"/>
    </source>
</evidence>
<dbReference type="RefSeq" id="WP_145253203.1">
    <property type="nucleotide sequence ID" value="NZ_CP036279.1"/>
</dbReference>
<evidence type="ECO:0000256" key="2">
    <source>
        <dbReference type="ARBA" id="ARBA00013064"/>
    </source>
</evidence>
<sequence length="251" mass="28389">MTPPANETLPAEGWIDIHSHLLPGIDDGCLNLSQSFDCVEKLLERGFSGTICTPHIWPAFFPENTPANVARRVERLRAELAQAGIDYAIWASGEVRIDGDTVRVLKEFGVPTLGPSKNVLVDFWDENWDNSAEEVFRFLLDGDYQPVLAHPERMLISDKQLDEVLELTERLGVWLQGNFNSISGGEGPRATELARRFLDEDRYYVLAMDMHKPDSLPGRFEGMTRLEDEYGQDRLQTLLHERPRELLAPAG</sequence>
<dbReference type="PANTHER" id="PTHR39181:SF1">
    <property type="entry name" value="TYROSINE-PROTEIN PHOSPHATASE YWQE"/>
    <property type="match status" value="1"/>
</dbReference>
<keyword evidence="6" id="KW-1185">Reference proteome</keyword>
<accession>A0A518AWS9</accession>
<gene>
    <name evidence="5" type="primary">ywqE_1</name>
    <name evidence="5" type="ORF">Pan216_00220</name>
</gene>
<dbReference type="PIRSF" id="PIRSF016557">
    <property type="entry name" value="Caps_synth_CpsB"/>
    <property type="match status" value="1"/>
</dbReference>
<dbReference type="Pfam" id="PF19567">
    <property type="entry name" value="CpsB_CapC"/>
    <property type="match status" value="1"/>
</dbReference>
<evidence type="ECO:0000256" key="1">
    <source>
        <dbReference type="ARBA" id="ARBA00005750"/>
    </source>
</evidence>
<evidence type="ECO:0000313" key="6">
    <source>
        <dbReference type="Proteomes" id="UP000317093"/>
    </source>
</evidence>
<dbReference type="EMBL" id="CP036279">
    <property type="protein sequence ID" value="QDU59195.1"/>
    <property type="molecule type" value="Genomic_DNA"/>
</dbReference>
<evidence type="ECO:0000313" key="5">
    <source>
        <dbReference type="EMBL" id="QDU59195.1"/>
    </source>
</evidence>
<protein>
    <recommendedName>
        <fullName evidence="2">protein-tyrosine-phosphatase</fullName>
        <ecNumber evidence="2">3.1.3.48</ecNumber>
    </recommendedName>
</protein>
<dbReference type="Gene3D" id="3.20.20.140">
    <property type="entry name" value="Metal-dependent hydrolases"/>
    <property type="match status" value="1"/>
</dbReference>
<comment type="catalytic activity">
    <reaction evidence="4">
        <text>O-phospho-L-tyrosyl-[protein] + H2O = L-tyrosyl-[protein] + phosphate</text>
        <dbReference type="Rhea" id="RHEA:10684"/>
        <dbReference type="Rhea" id="RHEA-COMP:10136"/>
        <dbReference type="Rhea" id="RHEA-COMP:20101"/>
        <dbReference type="ChEBI" id="CHEBI:15377"/>
        <dbReference type="ChEBI" id="CHEBI:43474"/>
        <dbReference type="ChEBI" id="CHEBI:46858"/>
        <dbReference type="ChEBI" id="CHEBI:61978"/>
        <dbReference type="EC" id="3.1.3.48"/>
    </reaction>
</comment>
<dbReference type="Proteomes" id="UP000317093">
    <property type="component" value="Chromosome"/>
</dbReference>
<keyword evidence="3 5" id="KW-0378">Hydrolase</keyword>
<dbReference type="OrthoDB" id="9788539at2"/>
<dbReference type="EC" id="3.1.3.48" evidence="2"/>